<dbReference type="RefSeq" id="WP_316025660.1">
    <property type="nucleotide sequence ID" value="NZ_JAWDIO010000002.1"/>
</dbReference>
<evidence type="ECO:0000313" key="1">
    <source>
        <dbReference type="EMBL" id="MDU0354032.1"/>
    </source>
</evidence>
<reference evidence="1 2" key="1">
    <citation type="submission" date="2023-10" db="EMBL/GenBank/DDBJ databases">
        <title>Glaciecola aquimarina strain GGW-M5 nov., isolated from a coastal seawater.</title>
        <authorList>
            <person name="Bayburt H."/>
            <person name="Kim J.M."/>
            <person name="Choi B.J."/>
            <person name="Jeon C.O."/>
        </authorList>
    </citation>
    <scope>NUCLEOTIDE SEQUENCE [LARGE SCALE GENOMIC DNA]</scope>
    <source>
        <strain evidence="1 2">KCTC 32108</strain>
    </source>
</reference>
<dbReference type="Proteomes" id="UP001247805">
    <property type="component" value="Unassembled WGS sequence"/>
</dbReference>
<proteinExistence type="predicted"/>
<evidence type="ECO:0000313" key="2">
    <source>
        <dbReference type="Proteomes" id="UP001247805"/>
    </source>
</evidence>
<dbReference type="EMBL" id="JAWDIO010000002">
    <property type="protein sequence ID" value="MDU0354032.1"/>
    <property type="molecule type" value="Genomic_DNA"/>
</dbReference>
<comment type="caution">
    <text evidence="1">The sequence shown here is derived from an EMBL/GenBank/DDBJ whole genome shotgun (WGS) entry which is preliminary data.</text>
</comment>
<sequence length="81" mass="8981">MLISNEKLNIDTPNVGAKDDLVKTLASNDKEGNAKVSEIGLSQLGTRTLIICINYRLVLLSKTLLPFILELKNVLNCFLHQ</sequence>
<protein>
    <submittedName>
        <fullName evidence="1">Uncharacterized protein</fullName>
    </submittedName>
</protein>
<keyword evidence="2" id="KW-1185">Reference proteome</keyword>
<name>A0ABU3SVM0_9ALTE</name>
<accession>A0ABU3SVM0</accession>
<gene>
    <name evidence="1" type="ORF">RS130_08875</name>
</gene>
<organism evidence="1 2">
    <name type="scientific">Paraglaciecola aquimarina</name>
    <dbReference type="NCBI Taxonomy" id="1235557"/>
    <lineage>
        <taxon>Bacteria</taxon>
        <taxon>Pseudomonadati</taxon>
        <taxon>Pseudomonadota</taxon>
        <taxon>Gammaproteobacteria</taxon>
        <taxon>Alteromonadales</taxon>
        <taxon>Alteromonadaceae</taxon>
        <taxon>Paraglaciecola</taxon>
    </lineage>
</organism>